<dbReference type="Pfam" id="PF04480">
    <property type="entry name" value="DUF559"/>
    <property type="match status" value="1"/>
</dbReference>
<dbReference type="PANTHER" id="PTHR38590">
    <property type="entry name" value="BLL0828 PROTEIN"/>
    <property type="match status" value="1"/>
</dbReference>
<dbReference type="EMBL" id="CP067977">
    <property type="protein sequence ID" value="QQQ18160.1"/>
    <property type="molecule type" value="Genomic_DNA"/>
</dbReference>
<proteinExistence type="predicted"/>
<dbReference type="InterPro" id="IPR047216">
    <property type="entry name" value="Endonuclease_DUF559_bact"/>
</dbReference>
<keyword evidence="3" id="KW-1185">Reference proteome</keyword>
<dbReference type="InterPro" id="IPR007569">
    <property type="entry name" value="DUF559"/>
</dbReference>
<evidence type="ECO:0000313" key="2">
    <source>
        <dbReference type="EMBL" id="QQQ18160.1"/>
    </source>
</evidence>
<dbReference type="GO" id="GO:0004519">
    <property type="term" value="F:endonuclease activity"/>
    <property type="evidence" value="ECO:0007669"/>
    <property type="project" value="UniProtKB-KW"/>
</dbReference>
<reference evidence="2 3" key="1">
    <citation type="submission" date="2021-01" db="EMBL/GenBank/DDBJ databases">
        <title>Brevundimonas vitis sp. nov., an bacterium isolated from grape (Vitis vinifera).</title>
        <authorList>
            <person name="Jiang L."/>
            <person name="Lee J."/>
        </authorList>
    </citation>
    <scope>NUCLEOTIDE SEQUENCE [LARGE SCALE GENOMIC DNA]</scope>
    <source>
        <strain evidence="2 3">GRTSA-9</strain>
    </source>
</reference>
<protein>
    <submittedName>
        <fullName evidence="2">Endonuclease domain-containing protein</fullName>
    </submittedName>
</protein>
<dbReference type="PANTHER" id="PTHR38590:SF1">
    <property type="entry name" value="BLL0828 PROTEIN"/>
    <property type="match status" value="1"/>
</dbReference>
<organism evidence="2 3">
    <name type="scientific">Brevundimonas vitisensis</name>
    <dbReference type="NCBI Taxonomy" id="2800818"/>
    <lineage>
        <taxon>Bacteria</taxon>
        <taxon>Pseudomonadati</taxon>
        <taxon>Pseudomonadota</taxon>
        <taxon>Alphaproteobacteria</taxon>
        <taxon>Caulobacterales</taxon>
        <taxon>Caulobacteraceae</taxon>
        <taxon>Brevundimonas</taxon>
    </lineage>
</organism>
<evidence type="ECO:0000259" key="1">
    <source>
        <dbReference type="Pfam" id="PF04480"/>
    </source>
</evidence>
<dbReference type="Proteomes" id="UP000595448">
    <property type="component" value="Chromosome"/>
</dbReference>
<dbReference type="InterPro" id="IPR011335">
    <property type="entry name" value="Restrct_endonuc-II-like"/>
</dbReference>
<evidence type="ECO:0000313" key="3">
    <source>
        <dbReference type="Proteomes" id="UP000595448"/>
    </source>
</evidence>
<keyword evidence="2" id="KW-0255">Endonuclease</keyword>
<sequence>MKPTTRAREMRKALTPPEARLWVGLKGLRRDGYHFRKQAPVRGYFLDFVCFEYRLILEVDGASHRTEQQAEHDRIRDAVFAREGFRTLRFENAAIRDNLHAVLTYIRDVLETSPPGPLTRSSLPMKGRES</sequence>
<accession>A0ABX7BL54</accession>
<gene>
    <name evidence="2" type="ORF">JIP62_12725</name>
</gene>
<keyword evidence="2" id="KW-0378">Hydrolase</keyword>
<dbReference type="Gene3D" id="3.40.960.10">
    <property type="entry name" value="VSR Endonuclease"/>
    <property type="match status" value="1"/>
</dbReference>
<dbReference type="SUPFAM" id="SSF52980">
    <property type="entry name" value="Restriction endonuclease-like"/>
    <property type="match status" value="1"/>
</dbReference>
<name>A0ABX7BL54_9CAUL</name>
<feature type="domain" description="DUF559" evidence="1">
    <location>
        <begin position="3"/>
        <end position="110"/>
    </location>
</feature>
<keyword evidence="2" id="KW-0540">Nuclease</keyword>
<dbReference type="CDD" id="cd01038">
    <property type="entry name" value="Endonuclease_DUF559"/>
    <property type="match status" value="1"/>
</dbReference>